<keyword evidence="3" id="KW-1185">Reference proteome</keyword>
<accession>A0A5B7HWN1</accession>
<proteinExistence type="predicted"/>
<dbReference type="Proteomes" id="UP000324222">
    <property type="component" value="Unassembled WGS sequence"/>
</dbReference>
<gene>
    <name evidence="2" type="ORF">E2C01_067128</name>
</gene>
<evidence type="ECO:0000313" key="3">
    <source>
        <dbReference type="Proteomes" id="UP000324222"/>
    </source>
</evidence>
<evidence type="ECO:0000256" key="1">
    <source>
        <dbReference type="SAM" id="MobiDB-lite"/>
    </source>
</evidence>
<sequence length="59" mass="6645">MEAAHPHQRPYLKRKWSGETTQYSSQEKHARAATAIHSTSTSAASCCCFFRLDDNDSKT</sequence>
<feature type="region of interest" description="Disordered" evidence="1">
    <location>
        <begin position="1"/>
        <end position="24"/>
    </location>
</feature>
<name>A0A5B7HWN1_PORTR</name>
<feature type="compositionally biased region" description="Basic residues" evidence="1">
    <location>
        <begin position="1"/>
        <end position="15"/>
    </location>
</feature>
<organism evidence="2 3">
    <name type="scientific">Portunus trituberculatus</name>
    <name type="common">Swimming crab</name>
    <name type="synonym">Neptunus trituberculatus</name>
    <dbReference type="NCBI Taxonomy" id="210409"/>
    <lineage>
        <taxon>Eukaryota</taxon>
        <taxon>Metazoa</taxon>
        <taxon>Ecdysozoa</taxon>
        <taxon>Arthropoda</taxon>
        <taxon>Crustacea</taxon>
        <taxon>Multicrustacea</taxon>
        <taxon>Malacostraca</taxon>
        <taxon>Eumalacostraca</taxon>
        <taxon>Eucarida</taxon>
        <taxon>Decapoda</taxon>
        <taxon>Pleocyemata</taxon>
        <taxon>Brachyura</taxon>
        <taxon>Eubrachyura</taxon>
        <taxon>Portunoidea</taxon>
        <taxon>Portunidae</taxon>
        <taxon>Portuninae</taxon>
        <taxon>Portunus</taxon>
    </lineage>
</organism>
<evidence type="ECO:0000313" key="2">
    <source>
        <dbReference type="EMBL" id="MPC72814.1"/>
    </source>
</evidence>
<protein>
    <submittedName>
        <fullName evidence="2">Uncharacterized protein</fullName>
    </submittedName>
</protein>
<dbReference type="AlphaFoldDB" id="A0A5B7HWN1"/>
<comment type="caution">
    <text evidence="2">The sequence shown here is derived from an EMBL/GenBank/DDBJ whole genome shotgun (WGS) entry which is preliminary data.</text>
</comment>
<reference evidence="2 3" key="1">
    <citation type="submission" date="2019-05" db="EMBL/GenBank/DDBJ databases">
        <title>Another draft genome of Portunus trituberculatus and its Hox gene families provides insights of decapod evolution.</title>
        <authorList>
            <person name="Jeong J.-H."/>
            <person name="Song I."/>
            <person name="Kim S."/>
            <person name="Choi T."/>
            <person name="Kim D."/>
            <person name="Ryu S."/>
            <person name="Kim W."/>
        </authorList>
    </citation>
    <scope>NUCLEOTIDE SEQUENCE [LARGE SCALE GENOMIC DNA]</scope>
    <source>
        <tissue evidence="2">Muscle</tissue>
    </source>
</reference>
<dbReference type="EMBL" id="VSRR010035468">
    <property type="protein sequence ID" value="MPC72814.1"/>
    <property type="molecule type" value="Genomic_DNA"/>
</dbReference>